<feature type="region of interest" description="Disordered" evidence="1">
    <location>
        <begin position="731"/>
        <end position="768"/>
    </location>
</feature>
<feature type="compositionally biased region" description="Acidic residues" evidence="1">
    <location>
        <begin position="749"/>
        <end position="760"/>
    </location>
</feature>
<gene>
    <name evidence="2" type="ORF">B5M09_010249</name>
</gene>
<sequence length="793" mass="87747">MWTRVNLKKETVVVDSRQAKAYRKACNDFSDAFMEGKYTLQDLLNETMSEGLLVFIADHMHPSMRSALHGTERINECAALALGLSQDVSKPVSKETQDFALGLTLLLNTKSTVVQCCTTYQPGHADRCTGFWAWCFEAMVDAVTTHTKFHLPPTDDALGRMCAAFSTLIRHVVMNWNKGTCVLFHLSEHPPHVRLLLDLVEFDDMRDAIVRLIYCDHSYAAMELVKRTKIISLLLHRLTALDWSADKDNVESVLCSLVFAPYISPRGDLIFIKSIPKDKLTGEPDYVQLCGTSRDMAYTPMRLFTQFTSLCELVTTVEFSERTGKGHIGIECQYMHCQTHVLIQDTLVVNGQSDVSSSVLLNCMLGLSIHGPDSASPTVIALESIVGVEAKSDVDLVVHCKGRDDVVLTTRSKPDKRKWITHLENALKGNVDELDIFCSDDWKSNIEEYQGLRLAVVDTMEKRAGELAAAVVTGGIRAAWPLLHLCDLIQAIVGMQSKRSLRVGQLASDSPAWMDVLHTLEPSTEPPHPSTIPTILKSATFSRPPAFQKEGHYWKRALVVFEQSSYKLWSFIPSQQKAYAAINWQWIIPTAVVPHFCQGEDELHTSIGHHGFDVTSDAQHSNVTWQFCTTALHERDEWLSVLQTASATIAAIEGAIGTHYICVKFTFTKPIPEMAIHTPVCHCQECFEATGGAMSELFPTLIHGGGPPPHTPNGGVGGFTDVDRVGPDLEGINTSRQSGGSKRPVLSIEVDDDQGDDEVSDVTYPTTPLEVEDDPFLFAPTVTPLDIITTPAK</sequence>
<dbReference type="VEuPathDB" id="FungiDB:H257_14470"/>
<accession>A0A3R8D217</accession>
<organism evidence="2 3">
    <name type="scientific">Aphanomyces astaci</name>
    <name type="common">Crayfish plague agent</name>
    <dbReference type="NCBI Taxonomy" id="112090"/>
    <lineage>
        <taxon>Eukaryota</taxon>
        <taxon>Sar</taxon>
        <taxon>Stramenopiles</taxon>
        <taxon>Oomycota</taxon>
        <taxon>Saprolegniomycetes</taxon>
        <taxon>Saprolegniales</taxon>
        <taxon>Verrucalvaceae</taxon>
        <taxon>Aphanomyces</taxon>
    </lineage>
</organism>
<protein>
    <recommendedName>
        <fullName evidence="4">PH domain-containing protein</fullName>
    </recommendedName>
</protein>
<name>A0A3R8D217_APHAT</name>
<dbReference type="Proteomes" id="UP000284702">
    <property type="component" value="Unassembled WGS sequence"/>
</dbReference>
<evidence type="ECO:0000313" key="3">
    <source>
        <dbReference type="Proteomes" id="UP000284702"/>
    </source>
</evidence>
<evidence type="ECO:0000256" key="1">
    <source>
        <dbReference type="SAM" id="MobiDB-lite"/>
    </source>
</evidence>
<evidence type="ECO:0000313" key="2">
    <source>
        <dbReference type="EMBL" id="RQM18879.1"/>
    </source>
</evidence>
<proteinExistence type="predicted"/>
<dbReference type="EMBL" id="MZMZ02005066">
    <property type="protein sequence ID" value="RQM18879.1"/>
    <property type="molecule type" value="Genomic_DNA"/>
</dbReference>
<evidence type="ECO:0008006" key="4">
    <source>
        <dbReference type="Google" id="ProtNLM"/>
    </source>
</evidence>
<keyword evidence="3" id="KW-1185">Reference proteome</keyword>
<dbReference type="AlphaFoldDB" id="A0A3R8D217"/>
<dbReference type="VEuPathDB" id="FungiDB:H257_14471"/>
<reference evidence="2" key="1">
    <citation type="submission" date="2018-07" db="EMBL/GenBank/DDBJ databases">
        <title>Annotation of Aphanomyces astaci genome assembly.</title>
        <authorList>
            <person name="Studholme D.J."/>
        </authorList>
    </citation>
    <scope>NUCLEOTIDE SEQUENCE [LARGE SCALE GENOMIC DNA]</scope>
    <source>
        <strain evidence="2">Pc</strain>
    </source>
</reference>
<comment type="caution">
    <text evidence="2">The sequence shown here is derived from an EMBL/GenBank/DDBJ whole genome shotgun (WGS) entry which is preliminary data.</text>
</comment>